<evidence type="ECO:0000256" key="4">
    <source>
        <dbReference type="ARBA" id="ARBA00023157"/>
    </source>
</evidence>
<dbReference type="OrthoDB" id="4849160at2759"/>
<comment type="cofactor">
    <cofactor evidence="1">
        <name>Cu(2+)</name>
        <dbReference type="ChEBI" id="CHEBI:29036"/>
    </cofactor>
</comment>
<keyword evidence="3" id="KW-0964">Secreted</keyword>
<keyword evidence="8" id="KW-1185">Reference proteome</keyword>
<dbReference type="CDD" id="cd21175">
    <property type="entry name" value="LPMO_AA9"/>
    <property type="match status" value="1"/>
</dbReference>
<evidence type="ECO:0000259" key="6">
    <source>
        <dbReference type="Pfam" id="PF03443"/>
    </source>
</evidence>
<evidence type="ECO:0000256" key="2">
    <source>
        <dbReference type="ARBA" id="ARBA00004613"/>
    </source>
</evidence>
<name>A0A9P4ICN7_9PEZI</name>
<evidence type="ECO:0000313" key="7">
    <source>
        <dbReference type="EMBL" id="KAF2098399.1"/>
    </source>
</evidence>
<dbReference type="GO" id="GO:0005576">
    <property type="term" value="C:extracellular region"/>
    <property type="evidence" value="ECO:0007669"/>
    <property type="project" value="UniProtKB-SubCell"/>
</dbReference>
<dbReference type="EMBL" id="ML978127">
    <property type="protein sequence ID" value="KAF2098399.1"/>
    <property type="molecule type" value="Genomic_DNA"/>
</dbReference>
<dbReference type="InterPro" id="IPR005103">
    <property type="entry name" value="AA9_LPMO"/>
</dbReference>
<evidence type="ECO:0000256" key="3">
    <source>
        <dbReference type="ARBA" id="ARBA00022525"/>
    </source>
</evidence>
<feature type="non-terminal residue" evidence="7">
    <location>
        <position position="248"/>
    </location>
</feature>
<dbReference type="PANTHER" id="PTHR33353">
    <property type="entry name" value="PUTATIVE (AFU_ORTHOLOGUE AFUA_1G12560)-RELATED"/>
    <property type="match status" value="1"/>
</dbReference>
<comment type="caution">
    <text evidence="7">The sequence shown here is derived from an EMBL/GenBank/DDBJ whole genome shotgun (WGS) entry which is preliminary data.</text>
</comment>
<proteinExistence type="predicted"/>
<evidence type="ECO:0000256" key="1">
    <source>
        <dbReference type="ARBA" id="ARBA00001973"/>
    </source>
</evidence>
<dbReference type="GO" id="GO:0016787">
    <property type="term" value="F:hydrolase activity"/>
    <property type="evidence" value="ECO:0007669"/>
    <property type="project" value="UniProtKB-KW"/>
</dbReference>
<dbReference type="InterPro" id="IPR049892">
    <property type="entry name" value="AA9"/>
</dbReference>
<organism evidence="7 8">
    <name type="scientific">Rhizodiscina lignyota</name>
    <dbReference type="NCBI Taxonomy" id="1504668"/>
    <lineage>
        <taxon>Eukaryota</taxon>
        <taxon>Fungi</taxon>
        <taxon>Dikarya</taxon>
        <taxon>Ascomycota</taxon>
        <taxon>Pezizomycotina</taxon>
        <taxon>Dothideomycetes</taxon>
        <taxon>Pleosporomycetidae</taxon>
        <taxon>Aulographales</taxon>
        <taxon>Rhizodiscinaceae</taxon>
        <taxon>Rhizodiscina</taxon>
    </lineage>
</organism>
<protein>
    <submittedName>
        <fullName evidence="7">Glycoside hydrolase family 61 protein</fullName>
    </submittedName>
</protein>
<comment type="subcellular location">
    <subcellularLocation>
        <location evidence="2">Secreted</location>
    </subcellularLocation>
</comment>
<evidence type="ECO:0000313" key="8">
    <source>
        <dbReference type="Proteomes" id="UP000799772"/>
    </source>
</evidence>
<keyword evidence="5" id="KW-0732">Signal</keyword>
<evidence type="ECO:0000256" key="5">
    <source>
        <dbReference type="SAM" id="SignalP"/>
    </source>
</evidence>
<sequence>MSATLRAAGLASALIAAVNAHGYVQGGFLKGVWWEGYSPSFQYASPPPVVPGWSDPENLANGYIPPDQYATTNITCHEDATPGQTHLNMTAGETITLSWTTWPSSHVGPMLTYLANCNGPCETVDKADLKFFKIDELGLIDPTGTPKWASDLMIAQNNSWDVTIPTGIASGNYVMRHETIALHSAGTADGAQNYPYCINIAVTGDGTAAPPSEAATSFYKEDDPGILINVYQSLTTYDIPGPTLWSGA</sequence>
<feature type="chain" id="PRO_5040342944" evidence="5">
    <location>
        <begin position="21"/>
        <end position="248"/>
    </location>
</feature>
<keyword evidence="7" id="KW-0378">Hydrolase</keyword>
<gene>
    <name evidence="7" type="ORF">NA57DRAFT_39966</name>
</gene>
<dbReference type="Gene3D" id="2.70.50.70">
    <property type="match status" value="1"/>
</dbReference>
<feature type="domain" description="Auxiliary Activity family 9 catalytic" evidence="6">
    <location>
        <begin position="21"/>
        <end position="235"/>
    </location>
</feature>
<reference evidence="7" key="1">
    <citation type="journal article" date="2020" name="Stud. Mycol.">
        <title>101 Dothideomycetes genomes: a test case for predicting lifestyles and emergence of pathogens.</title>
        <authorList>
            <person name="Haridas S."/>
            <person name="Albert R."/>
            <person name="Binder M."/>
            <person name="Bloem J."/>
            <person name="Labutti K."/>
            <person name="Salamov A."/>
            <person name="Andreopoulos B."/>
            <person name="Baker S."/>
            <person name="Barry K."/>
            <person name="Bills G."/>
            <person name="Bluhm B."/>
            <person name="Cannon C."/>
            <person name="Castanera R."/>
            <person name="Culley D."/>
            <person name="Daum C."/>
            <person name="Ezra D."/>
            <person name="Gonzalez J."/>
            <person name="Henrissat B."/>
            <person name="Kuo A."/>
            <person name="Liang C."/>
            <person name="Lipzen A."/>
            <person name="Lutzoni F."/>
            <person name="Magnuson J."/>
            <person name="Mondo S."/>
            <person name="Nolan M."/>
            <person name="Ohm R."/>
            <person name="Pangilinan J."/>
            <person name="Park H.-J."/>
            <person name="Ramirez L."/>
            <person name="Alfaro M."/>
            <person name="Sun H."/>
            <person name="Tritt A."/>
            <person name="Yoshinaga Y."/>
            <person name="Zwiers L.-H."/>
            <person name="Turgeon B."/>
            <person name="Goodwin S."/>
            <person name="Spatafora J."/>
            <person name="Crous P."/>
            <person name="Grigoriev I."/>
        </authorList>
    </citation>
    <scope>NUCLEOTIDE SEQUENCE</scope>
    <source>
        <strain evidence="7">CBS 133067</strain>
    </source>
</reference>
<accession>A0A9P4ICN7</accession>
<keyword evidence="4" id="KW-1015">Disulfide bond</keyword>
<feature type="signal peptide" evidence="5">
    <location>
        <begin position="1"/>
        <end position="20"/>
    </location>
</feature>
<dbReference type="AlphaFoldDB" id="A0A9P4ICN7"/>
<dbReference type="PANTHER" id="PTHR33353:SF34">
    <property type="entry name" value="ENDO-BETA-1,4-GLUCANASE D"/>
    <property type="match status" value="1"/>
</dbReference>
<dbReference type="Proteomes" id="UP000799772">
    <property type="component" value="Unassembled WGS sequence"/>
</dbReference>
<dbReference type="Pfam" id="PF03443">
    <property type="entry name" value="AA9"/>
    <property type="match status" value="1"/>
</dbReference>